<sequence>MHREFCLRCFGFDEDWHRRKIELNSKVGEELVSRMMLSDLAKKFLVQRELQIANSGVLFCAPIFAWFAIFGAGYAFVLGFSKVVGLVLGSVAAAAISLVIFRQFYKSYNLYKMQWADEKAVDL</sequence>
<evidence type="ECO:0000313" key="3">
    <source>
        <dbReference type="Proteomes" id="UP000271889"/>
    </source>
</evidence>
<keyword evidence="3" id="KW-1185">Reference proteome</keyword>
<feature type="transmembrane region" description="Helical" evidence="1">
    <location>
        <begin position="83"/>
        <end position="105"/>
    </location>
</feature>
<dbReference type="GO" id="GO:0016020">
    <property type="term" value="C:membrane"/>
    <property type="evidence" value="ECO:0007669"/>
    <property type="project" value="TreeGrafter"/>
</dbReference>
<dbReference type="EMBL" id="UYRV01117848">
    <property type="protein sequence ID" value="VDN30861.1"/>
    <property type="molecule type" value="Genomic_DNA"/>
</dbReference>
<keyword evidence="1" id="KW-0812">Transmembrane</keyword>
<organism evidence="2 3">
    <name type="scientific">Cylicostephanus goldi</name>
    <name type="common">Nematode worm</name>
    <dbReference type="NCBI Taxonomy" id="71465"/>
    <lineage>
        <taxon>Eukaryota</taxon>
        <taxon>Metazoa</taxon>
        <taxon>Ecdysozoa</taxon>
        <taxon>Nematoda</taxon>
        <taxon>Chromadorea</taxon>
        <taxon>Rhabditida</taxon>
        <taxon>Rhabditina</taxon>
        <taxon>Rhabditomorpha</taxon>
        <taxon>Strongyloidea</taxon>
        <taxon>Strongylidae</taxon>
        <taxon>Cylicostephanus</taxon>
    </lineage>
</organism>
<dbReference type="InterPro" id="IPR026620">
    <property type="entry name" value="TMEM177"/>
</dbReference>
<evidence type="ECO:0000313" key="2">
    <source>
        <dbReference type="EMBL" id="VDN30861.1"/>
    </source>
</evidence>
<dbReference type="PANTHER" id="PTHR21824:SF3">
    <property type="entry name" value="DUF5683 DOMAIN-CONTAINING PROTEIN"/>
    <property type="match status" value="1"/>
</dbReference>
<evidence type="ECO:0000256" key="1">
    <source>
        <dbReference type="SAM" id="Phobius"/>
    </source>
</evidence>
<dbReference type="OrthoDB" id="110174at2759"/>
<name>A0A3P7NIA4_CYLGO</name>
<gene>
    <name evidence="2" type="ORF">CGOC_LOCUS11656</name>
</gene>
<keyword evidence="1" id="KW-1133">Transmembrane helix</keyword>
<reference evidence="2 3" key="1">
    <citation type="submission" date="2018-11" db="EMBL/GenBank/DDBJ databases">
        <authorList>
            <consortium name="Pathogen Informatics"/>
        </authorList>
    </citation>
    <scope>NUCLEOTIDE SEQUENCE [LARGE SCALE GENOMIC DNA]</scope>
</reference>
<accession>A0A3P7NIA4</accession>
<feature type="transmembrane region" description="Helical" evidence="1">
    <location>
        <begin position="52"/>
        <end position="77"/>
    </location>
</feature>
<dbReference type="AlphaFoldDB" id="A0A3P7NIA4"/>
<keyword evidence="1" id="KW-0472">Membrane</keyword>
<protein>
    <submittedName>
        <fullName evidence="2">Uncharacterized protein</fullName>
    </submittedName>
</protein>
<dbReference type="Proteomes" id="UP000271889">
    <property type="component" value="Unassembled WGS sequence"/>
</dbReference>
<dbReference type="PANTHER" id="PTHR21824">
    <property type="entry name" value="TRANSMEMBRANE PROTEIN 177"/>
    <property type="match status" value="1"/>
</dbReference>
<proteinExistence type="predicted"/>